<name>A0A0B1RYY1_OESDE</name>
<reference evidence="1 2" key="1">
    <citation type="submission" date="2014-03" db="EMBL/GenBank/DDBJ databases">
        <title>Draft genome of the hookworm Oesophagostomum dentatum.</title>
        <authorList>
            <person name="Mitreva M."/>
        </authorList>
    </citation>
    <scope>NUCLEOTIDE SEQUENCE [LARGE SCALE GENOMIC DNA]</scope>
    <source>
        <strain evidence="1 2">OD-Hann</strain>
    </source>
</reference>
<organism evidence="1 2">
    <name type="scientific">Oesophagostomum dentatum</name>
    <name type="common">Nodular worm</name>
    <dbReference type="NCBI Taxonomy" id="61180"/>
    <lineage>
        <taxon>Eukaryota</taxon>
        <taxon>Metazoa</taxon>
        <taxon>Ecdysozoa</taxon>
        <taxon>Nematoda</taxon>
        <taxon>Chromadorea</taxon>
        <taxon>Rhabditida</taxon>
        <taxon>Rhabditina</taxon>
        <taxon>Rhabditomorpha</taxon>
        <taxon>Strongyloidea</taxon>
        <taxon>Strongylidae</taxon>
        <taxon>Oesophagostomum</taxon>
    </lineage>
</organism>
<gene>
    <name evidence="1" type="ORF">OESDEN_24226</name>
</gene>
<dbReference type="Proteomes" id="UP000053660">
    <property type="component" value="Unassembled WGS sequence"/>
</dbReference>
<dbReference type="EMBL" id="KN612037">
    <property type="protein sequence ID" value="KHJ76155.1"/>
    <property type="molecule type" value="Genomic_DNA"/>
</dbReference>
<sequence length="70" mass="7683">MKNGSSSPICIGNAQWIGIGEQAQDVLKQDLHPKKVMVSIGWNIRGVVYWQLLGDGPTITANLYVRSSEL</sequence>
<protein>
    <submittedName>
        <fullName evidence="1">Uncharacterized protein</fullName>
    </submittedName>
</protein>
<dbReference type="OrthoDB" id="5866913at2759"/>
<dbReference type="Pfam" id="PF01359">
    <property type="entry name" value="Transposase_1"/>
    <property type="match status" value="1"/>
</dbReference>
<dbReference type="GO" id="GO:0003676">
    <property type="term" value="F:nucleic acid binding"/>
    <property type="evidence" value="ECO:0007669"/>
    <property type="project" value="InterPro"/>
</dbReference>
<dbReference type="InterPro" id="IPR001888">
    <property type="entry name" value="Transposase_1"/>
</dbReference>
<keyword evidence="2" id="KW-1185">Reference proteome</keyword>
<proteinExistence type="predicted"/>
<evidence type="ECO:0000313" key="1">
    <source>
        <dbReference type="EMBL" id="KHJ76155.1"/>
    </source>
</evidence>
<accession>A0A0B1RYY1</accession>
<dbReference type="Gene3D" id="3.30.420.10">
    <property type="entry name" value="Ribonuclease H-like superfamily/Ribonuclease H"/>
    <property type="match status" value="1"/>
</dbReference>
<dbReference type="InterPro" id="IPR036397">
    <property type="entry name" value="RNaseH_sf"/>
</dbReference>
<evidence type="ECO:0000313" key="2">
    <source>
        <dbReference type="Proteomes" id="UP000053660"/>
    </source>
</evidence>
<dbReference type="AlphaFoldDB" id="A0A0B1RYY1"/>